<proteinExistence type="predicted"/>
<keyword evidence="2" id="KW-1133">Transmembrane helix</keyword>
<name>A0A9D1KNU0_9ACTN</name>
<protein>
    <submittedName>
        <fullName evidence="3">Uncharacterized protein</fullName>
    </submittedName>
</protein>
<evidence type="ECO:0000313" key="3">
    <source>
        <dbReference type="EMBL" id="HIT76157.1"/>
    </source>
</evidence>
<reference evidence="3" key="2">
    <citation type="journal article" date="2021" name="PeerJ">
        <title>Extensive microbial diversity within the chicken gut microbiome revealed by metagenomics and culture.</title>
        <authorList>
            <person name="Gilroy R."/>
            <person name="Ravi A."/>
            <person name="Getino M."/>
            <person name="Pursley I."/>
            <person name="Horton D.L."/>
            <person name="Alikhan N.F."/>
            <person name="Baker D."/>
            <person name="Gharbi K."/>
            <person name="Hall N."/>
            <person name="Watson M."/>
            <person name="Adriaenssens E.M."/>
            <person name="Foster-Nyarko E."/>
            <person name="Jarju S."/>
            <person name="Secka A."/>
            <person name="Antonio M."/>
            <person name="Oren A."/>
            <person name="Chaudhuri R.R."/>
            <person name="La Ragione R."/>
            <person name="Hildebrand F."/>
            <person name="Pallen M.J."/>
        </authorList>
    </citation>
    <scope>NUCLEOTIDE SEQUENCE</scope>
    <source>
        <strain evidence="3">ChiGjej1B1-24693</strain>
    </source>
</reference>
<evidence type="ECO:0000313" key="4">
    <source>
        <dbReference type="Proteomes" id="UP000886842"/>
    </source>
</evidence>
<comment type="caution">
    <text evidence="3">The sequence shown here is derived from an EMBL/GenBank/DDBJ whole genome shotgun (WGS) entry which is preliminary data.</text>
</comment>
<accession>A0A9D1KNU0</accession>
<reference evidence="3" key="1">
    <citation type="submission" date="2020-10" db="EMBL/GenBank/DDBJ databases">
        <authorList>
            <person name="Gilroy R."/>
        </authorList>
    </citation>
    <scope>NUCLEOTIDE SEQUENCE</scope>
    <source>
        <strain evidence="3">ChiGjej1B1-24693</strain>
    </source>
</reference>
<keyword evidence="2" id="KW-0812">Transmembrane</keyword>
<feature type="transmembrane region" description="Helical" evidence="2">
    <location>
        <begin position="151"/>
        <end position="175"/>
    </location>
</feature>
<feature type="compositionally biased region" description="Pro residues" evidence="1">
    <location>
        <begin position="21"/>
        <end position="42"/>
    </location>
</feature>
<organism evidence="3 4">
    <name type="scientific">Candidatus Avipropionibacterium avicola</name>
    <dbReference type="NCBI Taxonomy" id="2840701"/>
    <lineage>
        <taxon>Bacteria</taxon>
        <taxon>Bacillati</taxon>
        <taxon>Actinomycetota</taxon>
        <taxon>Actinomycetes</taxon>
        <taxon>Propionibacteriales</taxon>
        <taxon>Propionibacteriaceae</taxon>
        <taxon>Propionibacteriaceae incertae sedis</taxon>
        <taxon>Candidatus Avipropionibacterium</taxon>
    </lineage>
</organism>
<evidence type="ECO:0000256" key="1">
    <source>
        <dbReference type="SAM" id="MobiDB-lite"/>
    </source>
</evidence>
<gene>
    <name evidence="3" type="ORF">IAA98_11270</name>
</gene>
<sequence length="176" mass="18965">MSAMPPPQPGQPQPYQNQPYPNQPYPNRPYPNQPGPQDPPPNEVGLPPQGQPAMGTLALTIQGSAMTSNMIVPRARFNGHLVPTRYGRQDIPVPAGPLHIDMDAQWMRTYGQAAIDVNVAPGQVVPVFYAAPYHQFTTGSIGHEQQSRNGVVGLVITIALIVLLIGVPMLAVAFMS</sequence>
<keyword evidence="2" id="KW-0472">Membrane</keyword>
<feature type="region of interest" description="Disordered" evidence="1">
    <location>
        <begin position="1"/>
        <end position="54"/>
    </location>
</feature>
<evidence type="ECO:0000256" key="2">
    <source>
        <dbReference type="SAM" id="Phobius"/>
    </source>
</evidence>
<dbReference type="EMBL" id="DVLP01000332">
    <property type="protein sequence ID" value="HIT76157.1"/>
    <property type="molecule type" value="Genomic_DNA"/>
</dbReference>
<dbReference type="Proteomes" id="UP000886842">
    <property type="component" value="Unassembled WGS sequence"/>
</dbReference>
<dbReference type="AlphaFoldDB" id="A0A9D1KNU0"/>
<feature type="compositionally biased region" description="Pro residues" evidence="1">
    <location>
        <begin position="1"/>
        <end position="12"/>
    </location>
</feature>